<evidence type="ECO:0000256" key="2">
    <source>
        <dbReference type="ARBA" id="ARBA00005135"/>
    </source>
</evidence>
<dbReference type="SFLD" id="SFLDG01137">
    <property type="entry name" value="C1.6.1:_Phosphoserine_Phosphat"/>
    <property type="match status" value="1"/>
</dbReference>
<feature type="active site" description="Proton donor" evidence="14">
    <location>
        <position position="86"/>
    </location>
</feature>
<dbReference type="GO" id="GO:0036424">
    <property type="term" value="F:L-phosphoserine phosphatase activity"/>
    <property type="evidence" value="ECO:0007669"/>
    <property type="project" value="InterPro"/>
</dbReference>
<keyword evidence="7" id="KW-0479">Metal-binding</keyword>
<evidence type="ECO:0000313" key="16">
    <source>
        <dbReference type="Proteomes" id="UP000600865"/>
    </source>
</evidence>
<dbReference type="RefSeq" id="WP_189581603.1">
    <property type="nucleotide sequence ID" value="NZ_BMYV01000001.1"/>
</dbReference>
<dbReference type="Gene3D" id="3.40.50.1000">
    <property type="entry name" value="HAD superfamily/HAD-like"/>
    <property type="match status" value="1"/>
</dbReference>
<accession>A0A918KH24</accession>
<dbReference type="AlphaFoldDB" id="A0A918KH24"/>
<reference evidence="15 16" key="1">
    <citation type="journal article" date="2014" name="Int. J. Syst. Evol. Microbiol.">
        <title>Complete genome sequence of Corynebacterium casei LMG S-19264T (=DSM 44701T), isolated from a smear-ripened cheese.</title>
        <authorList>
            <consortium name="US DOE Joint Genome Institute (JGI-PGF)"/>
            <person name="Walter F."/>
            <person name="Albersmeier A."/>
            <person name="Kalinowski J."/>
            <person name="Ruckert C."/>
        </authorList>
    </citation>
    <scope>NUCLEOTIDE SEQUENCE [LARGE SCALE GENOMIC DNA]</scope>
    <source>
        <strain evidence="15 16">KCTC 23968</strain>
    </source>
</reference>
<keyword evidence="9" id="KW-0460">Magnesium</keyword>
<gene>
    <name evidence="15" type="ORF">GCM10011309_08050</name>
</gene>
<dbReference type="SFLD" id="SFLDF00029">
    <property type="entry name" value="phosphoserine_phosphatase"/>
    <property type="match status" value="1"/>
</dbReference>
<evidence type="ECO:0000256" key="10">
    <source>
        <dbReference type="ARBA" id="ARBA00023299"/>
    </source>
</evidence>
<dbReference type="EMBL" id="BMYV01000001">
    <property type="protein sequence ID" value="GGX60603.1"/>
    <property type="molecule type" value="Genomic_DNA"/>
</dbReference>
<evidence type="ECO:0000256" key="1">
    <source>
        <dbReference type="ARBA" id="ARBA00001946"/>
    </source>
</evidence>
<sequence>MSAPSIDTITTLVLKKRNPEQLQAAQAALGMAEIKTLAEGLAIEGKTNFSDSHAAAEILNTANIQADVSISKSQNRRKSLLICDMDSTLIGEECIDELADFAGVKARVSAITERAMRGEIGFNGALQERVALLKGLPLETLQTCFEERIHINPGAKTLCATMKAAGAKTLIVSGGFTFFSQRVAEATGFEDHQANILLNDGKNLLGTVADPILGREAKLDALKANVGNPLDAVAVGDGANDLAMVTAAGLGVAYYAKPAVAAAAQSAIRFTDLRTVLYFQGFSEDEFVEVG</sequence>
<organism evidence="15 16">
    <name type="scientific">Litorimonas cladophorae</name>
    <dbReference type="NCBI Taxonomy" id="1220491"/>
    <lineage>
        <taxon>Bacteria</taxon>
        <taxon>Pseudomonadati</taxon>
        <taxon>Pseudomonadota</taxon>
        <taxon>Alphaproteobacteria</taxon>
        <taxon>Maricaulales</taxon>
        <taxon>Robiginitomaculaceae</taxon>
    </lineage>
</organism>
<dbReference type="SUPFAM" id="SSF56784">
    <property type="entry name" value="HAD-like"/>
    <property type="match status" value="1"/>
</dbReference>
<evidence type="ECO:0000256" key="8">
    <source>
        <dbReference type="ARBA" id="ARBA00022801"/>
    </source>
</evidence>
<dbReference type="InterPro" id="IPR023214">
    <property type="entry name" value="HAD_sf"/>
</dbReference>
<proteinExistence type="inferred from homology"/>
<dbReference type="GO" id="GO:0005737">
    <property type="term" value="C:cytoplasm"/>
    <property type="evidence" value="ECO:0007669"/>
    <property type="project" value="TreeGrafter"/>
</dbReference>
<dbReference type="Proteomes" id="UP000600865">
    <property type="component" value="Unassembled WGS sequence"/>
</dbReference>
<dbReference type="SFLD" id="SFLDG01136">
    <property type="entry name" value="C1.6:_Phosphoserine_Phosphatas"/>
    <property type="match status" value="1"/>
</dbReference>
<evidence type="ECO:0000256" key="4">
    <source>
        <dbReference type="ARBA" id="ARBA00012640"/>
    </source>
</evidence>
<dbReference type="Pfam" id="PF12710">
    <property type="entry name" value="HAD"/>
    <property type="match status" value="1"/>
</dbReference>
<comment type="pathway">
    <text evidence="2">Amino-acid biosynthesis; L-serine biosynthesis; L-serine from 3-phospho-D-glycerate: step 3/3.</text>
</comment>
<evidence type="ECO:0000256" key="6">
    <source>
        <dbReference type="ARBA" id="ARBA00022605"/>
    </source>
</evidence>
<evidence type="ECO:0000256" key="14">
    <source>
        <dbReference type="PIRSR" id="PIRSR604469-1"/>
    </source>
</evidence>
<evidence type="ECO:0000256" key="9">
    <source>
        <dbReference type="ARBA" id="ARBA00022842"/>
    </source>
</evidence>
<dbReference type="PANTHER" id="PTHR43344:SF2">
    <property type="entry name" value="PHOSPHOSERINE PHOSPHATASE"/>
    <property type="match status" value="1"/>
</dbReference>
<dbReference type="NCBIfam" id="TIGR01488">
    <property type="entry name" value="HAD-SF-IB"/>
    <property type="match status" value="1"/>
</dbReference>
<dbReference type="GO" id="GO:0006564">
    <property type="term" value="P:L-serine biosynthetic process"/>
    <property type="evidence" value="ECO:0007669"/>
    <property type="project" value="UniProtKB-KW"/>
</dbReference>
<dbReference type="PANTHER" id="PTHR43344">
    <property type="entry name" value="PHOSPHOSERINE PHOSPHATASE"/>
    <property type="match status" value="1"/>
</dbReference>
<evidence type="ECO:0000256" key="7">
    <source>
        <dbReference type="ARBA" id="ARBA00022723"/>
    </source>
</evidence>
<dbReference type="InterPro" id="IPR050582">
    <property type="entry name" value="HAD-like_SerB"/>
</dbReference>
<comment type="caution">
    <text evidence="15">The sequence shown here is derived from an EMBL/GenBank/DDBJ whole genome shotgun (WGS) entry which is preliminary data.</text>
</comment>
<comment type="cofactor">
    <cofactor evidence="1">
        <name>Mg(2+)</name>
        <dbReference type="ChEBI" id="CHEBI:18420"/>
    </cofactor>
</comment>
<dbReference type="NCBIfam" id="TIGR00338">
    <property type="entry name" value="serB"/>
    <property type="match status" value="1"/>
</dbReference>
<keyword evidence="8" id="KW-0378">Hydrolase</keyword>
<name>A0A918KH24_9PROT</name>
<feature type="active site" description="Nucleophile" evidence="14">
    <location>
        <position position="84"/>
    </location>
</feature>
<keyword evidence="10" id="KW-0718">Serine biosynthesis</keyword>
<evidence type="ECO:0000256" key="3">
    <source>
        <dbReference type="ARBA" id="ARBA00009184"/>
    </source>
</evidence>
<evidence type="ECO:0000313" key="15">
    <source>
        <dbReference type="EMBL" id="GGX60603.1"/>
    </source>
</evidence>
<evidence type="ECO:0000256" key="11">
    <source>
        <dbReference type="ARBA" id="ARBA00031693"/>
    </source>
</evidence>
<dbReference type="InterPro" id="IPR036412">
    <property type="entry name" value="HAD-like_sf"/>
</dbReference>
<evidence type="ECO:0000256" key="13">
    <source>
        <dbReference type="ARBA" id="ARBA00048523"/>
    </source>
</evidence>
<dbReference type="InterPro" id="IPR004469">
    <property type="entry name" value="PSP"/>
</dbReference>
<evidence type="ECO:0000256" key="5">
    <source>
        <dbReference type="ARBA" id="ARBA00015196"/>
    </source>
</evidence>
<dbReference type="GO" id="GO:0000287">
    <property type="term" value="F:magnesium ion binding"/>
    <property type="evidence" value="ECO:0007669"/>
    <property type="project" value="TreeGrafter"/>
</dbReference>
<protein>
    <recommendedName>
        <fullName evidence="5">Phosphoserine phosphatase</fullName>
        <ecNumber evidence="4">3.1.3.3</ecNumber>
    </recommendedName>
    <alternativeName>
        <fullName evidence="11">O-phosphoserine phosphohydrolase</fullName>
    </alternativeName>
</protein>
<comment type="catalytic activity">
    <reaction evidence="12">
        <text>O-phospho-L-serine + H2O = L-serine + phosphate</text>
        <dbReference type="Rhea" id="RHEA:21208"/>
        <dbReference type="ChEBI" id="CHEBI:15377"/>
        <dbReference type="ChEBI" id="CHEBI:33384"/>
        <dbReference type="ChEBI" id="CHEBI:43474"/>
        <dbReference type="ChEBI" id="CHEBI:57524"/>
        <dbReference type="EC" id="3.1.3.3"/>
    </reaction>
</comment>
<keyword evidence="6" id="KW-0028">Amino-acid biosynthesis</keyword>
<keyword evidence="16" id="KW-1185">Reference proteome</keyword>
<comment type="catalytic activity">
    <reaction evidence="13">
        <text>O-phospho-D-serine + H2O = D-serine + phosphate</text>
        <dbReference type="Rhea" id="RHEA:24873"/>
        <dbReference type="ChEBI" id="CHEBI:15377"/>
        <dbReference type="ChEBI" id="CHEBI:35247"/>
        <dbReference type="ChEBI" id="CHEBI:43474"/>
        <dbReference type="ChEBI" id="CHEBI:58680"/>
        <dbReference type="EC" id="3.1.3.3"/>
    </reaction>
</comment>
<dbReference type="SFLD" id="SFLDS00003">
    <property type="entry name" value="Haloacid_Dehalogenase"/>
    <property type="match status" value="1"/>
</dbReference>
<comment type="similarity">
    <text evidence="3">Belongs to the HAD-like hydrolase superfamily. SerB family.</text>
</comment>
<evidence type="ECO:0000256" key="12">
    <source>
        <dbReference type="ARBA" id="ARBA00048138"/>
    </source>
</evidence>
<dbReference type="EC" id="3.1.3.3" evidence="4"/>